<proteinExistence type="inferred from homology"/>
<keyword evidence="7 15" id="KW-0547">Nucleotide-binding</keyword>
<evidence type="ECO:0000256" key="16">
    <source>
        <dbReference type="SAM" id="MobiDB-lite"/>
    </source>
</evidence>
<dbReference type="EC" id="2.7.10.2" evidence="3"/>
<dbReference type="Gene3D" id="1.10.510.10">
    <property type="entry name" value="Transferase(Phosphotransferase) domain 1"/>
    <property type="match status" value="1"/>
</dbReference>
<feature type="compositionally biased region" description="Low complexity" evidence="16">
    <location>
        <begin position="456"/>
        <end position="467"/>
    </location>
</feature>
<feature type="compositionally biased region" description="Polar residues" evidence="16">
    <location>
        <begin position="713"/>
        <end position="725"/>
    </location>
</feature>
<comment type="caution">
    <text evidence="18">The sequence shown here is derived from an EMBL/GenBank/DDBJ whole genome shotgun (WGS) entry which is preliminary data.</text>
</comment>
<gene>
    <name evidence="18" type="ORF">HHI36_003234</name>
</gene>
<evidence type="ECO:0000256" key="4">
    <source>
        <dbReference type="ARBA" id="ARBA00022475"/>
    </source>
</evidence>
<keyword evidence="5" id="KW-0963">Cytoplasm</keyword>
<evidence type="ECO:0000256" key="13">
    <source>
        <dbReference type="ARBA" id="ARBA00051245"/>
    </source>
</evidence>
<dbReference type="GO" id="GO:0005886">
    <property type="term" value="C:plasma membrane"/>
    <property type="evidence" value="ECO:0007669"/>
    <property type="project" value="UniProtKB-SubCell"/>
</dbReference>
<feature type="region of interest" description="Disordered" evidence="16">
    <location>
        <begin position="740"/>
        <end position="759"/>
    </location>
</feature>
<evidence type="ECO:0000256" key="2">
    <source>
        <dbReference type="ARBA" id="ARBA00004496"/>
    </source>
</evidence>
<dbReference type="InterPro" id="IPR020635">
    <property type="entry name" value="Tyr_kinase_cat_dom"/>
</dbReference>
<evidence type="ECO:0000256" key="11">
    <source>
        <dbReference type="ARBA" id="ARBA00023136"/>
    </source>
</evidence>
<evidence type="ECO:0000256" key="15">
    <source>
        <dbReference type="PROSITE-ProRule" id="PRU10141"/>
    </source>
</evidence>
<evidence type="ECO:0000256" key="3">
    <source>
        <dbReference type="ARBA" id="ARBA00011903"/>
    </source>
</evidence>
<feature type="region of interest" description="Disordered" evidence="16">
    <location>
        <begin position="489"/>
        <end position="553"/>
    </location>
</feature>
<comment type="similarity">
    <text evidence="14">Belongs to the protein kinase superfamily. Tyr protein kinase family. Fes/fps subfamily.</text>
</comment>
<evidence type="ECO:0000256" key="5">
    <source>
        <dbReference type="ARBA" id="ARBA00022490"/>
    </source>
</evidence>
<feature type="region of interest" description="Disordered" evidence="16">
    <location>
        <begin position="447"/>
        <end position="475"/>
    </location>
</feature>
<evidence type="ECO:0000256" key="10">
    <source>
        <dbReference type="ARBA" id="ARBA00022999"/>
    </source>
</evidence>
<dbReference type="InterPro" id="IPR011009">
    <property type="entry name" value="Kinase-like_dom_sf"/>
</dbReference>
<evidence type="ECO:0000256" key="14">
    <source>
        <dbReference type="ARBA" id="ARBA00061333"/>
    </source>
</evidence>
<protein>
    <recommendedName>
        <fullName evidence="3">non-specific protein-tyrosine kinase</fullName>
        <ecNumber evidence="3">2.7.10.2</ecNumber>
    </recommendedName>
</protein>
<dbReference type="Gene3D" id="3.30.200.20">
    <property type="entry name" value="Phosphorylase Kinase, domain 1"/>
    <property type="match status" value="1"/>
</dbReference>
<sequence length="759" mass="84300">MKQLLYLIKIFGLNLETDTAKNYELERSRIELGEILGEGQFGDVHNGTFAGKDGNLIPVAVKTCKGDADLATTEKFLEEAYIMQKFDHPHIIKLIGICSDSPVWIVMELARLGELRSYLQNNKSRLDLASLLQYAFQLSTALSYLESKKYVHRDIAARNVLVSSHMCVKLADFGLSRWMGDDQSYYKASKGKLPIKWMSPESINFRRFTTASDVWMFGVCMWEILMLGVKPFQGIKNNDVIGKIENGERLPLPSNCPPRLYSLMSQCWAYEPSKRPSFKEIKEILQGILMEERSCQQETLRRENRKMAAMSWGPTDDILPPPKPLRYPMQGDISSSLASLDVEEPVGPQTYIIAQNPEVLAHLMKENENRGFTAAAYNAPASPNQSLYGNQLLESHRYHHGNIANFSHHVLDQRLRQQQLESEEDSRWLAEINLKKRLSISAPICDPEFQSDHSQSLSSLPTTPTSPNYSGTQASYQLTGSIGSVSLSANGLQSSTGSQSSSKSHSPAGSLTSTMTLTSKMDRSGTPVSGSESGDMEKTKKVTPTPTADLDRTNDKVYDSTTQVVKAIMSLSQGVQQAYADQYLELVKKVGLELKSLLTSVDEIVTAFPVSAQREVEMAHKVLSKDMAELVSTMRLAQQYSNTTLDTEYRKGMLGAAHVLAMDSKNLLDVVDAIRIRYPHINENIFKAKNCSSDSKEFTASTNSLEKQDMTKSTESSINYTTESTSSPKAVSCTFVPLHSNSQTSSTVSSINMGHTVDS</sequence>
<keyword evidence="8" id="KW-0418">Kinase</keyword>
<dbReference type="Gene3D" id="1.20.120.330">
    <property type="entry name" value="Nucleotidyltransferases domain 2"/>
    <property type="match status" value="1"/>
</dbReference>
<dbReference type="FunFam" id="1.10.510.10:FF:000039">
    <property type="entry name" value="Focal adhesion kinase, isoform D"/>
    <property type="match status" value="1"/>
</dbReference>
<evidence type="ECO:0000256" key="7">
    <source>
        <dbReference type="ARBA" id="ARBA00022741"/>
    </source>
</evidence>
<dbReference type="SMART" id="SM00219">
    <property type="entry name" value="TyrKc"/>
    <property type="match status" value="1"/>
</dbReference>
<dbReference type="InterPro" id="IPR017441">
    <property type="entry name" value="Protein_kinase_ATP_BS"/>
</dbReference>
<dbReference type="InterPro" id="IPR000719">
    <property type="entry name" value="Prot_kinase_dom"/>
</dbReference>
<feature type="binding site" evidence="15">
    <location>
        <position position="62"/>
    </location>
    <ligand>
        <name>ATP</name>
        <dbReference type="ChEBI" id="CHEBI:30616"/>
    </ligand>
</feature>
<dbReference type="InterPro" id="IPR005189">
    <property type="entry name" value="Focal_adhesion_kin_target_dom"/>
</dbReference>
<dbReference type="FunFam" id="3.30.200.20:FF:000194">
    <property type="entry name" value="protein-tyrosine kinase 2-beta isoform X1"/>
    <property type="match status" value="1"/>
</dbReference>
<keyword evidence="19" id="KW-1185">Reference proteome</keyword>
<evidence type="ECO:0000256" key="6">
    <source>
        <dbReference type="ARBA" id="ARBA00022679"/>
    </source>
</evidence>
<comment type="catalytic activity">
    <reaction evidence="13">
        <text>L-tyrosyl-[protein] + ATP = O-phospho-L-tyrosyl-[protein] + ADP + H(+)</text>
        <dbReference type="Rhea" id="RHEA:10596"/>
        <dbReference type="Rhea" id="RHEA-COMP:10136"/>
        <dbReference type="Rhea" id="RHEA-COMP:20101"/>
        <dbReference type="ChEBI" id="CHEBI:15378"/>
        <dbReference type="ChEBI" id="CHEBI:30616"/>
        <dbReference type="ChEBI" id="CHEBI:46858"/>
        <dbReference type="ChEBI" id="CHEBI:61978"/>
        <dbReference type="ChEBI" id="CHEBI:456216"/>
        <dbReference type="EC" id="2.7.10.2"/>
    </reaction>
</comment>
<dbReference type="InterPro" id="IPR008266">
    <property type="entry name" value="Tyr_kinase_AS"/>
</dbReference>
<dbReference type="Proteomes" id="UP001516400">
    <property type="component" value="Unassembled WGS sequence"/>
</dbReference>
<dbReference type="InterPro" id="IPR001245">
    <property type="entry name" value="Ser-Thr/Tyr_kinase_cat_dom"/>
</dbReference>
<organism evidence="18 19">
    <name type="scientific">Cryptolaemus montrouzieri</name>
    <dbReference type="NCBI Taxonomy" id="559131"/>
    <lineage>
        <taxon>Eukaryota</taxon>
        <taxon>Metazoa</taxon>
        <taxon>Ecdysozoa</taxon>
        <taxon>Arthropoda</taxon>
        <taxon>Hexapoda</taxon>
        <taxon>Insecta</taxon>
        <taxon>Pterygota</taxon>
        <taxon>Neoptera</taxon>
        <taxon>Endopterygota</taxon>
        <taxon>Coleoptera</taxon>
        <taxon>Polyphaga</taxon>
        <taxon>Cucujiformia</taxon>
        <taxon>Coccinelloidea</taxon>
        <taxon>Coccinellidae</taxon>
        <taxon>Scymninae</taxon>
        <taxon>Scymnini</taxon>
        <taxon>Cryptolaemus</taxon>
    </lineage>
</organism>
<feature type="region of interest" description="Disordered" evidence="16">
    <location>
        <begin position="702"/>
        <end position="725"/>
    </location>
</feature>
<keyword evidence="12" id="KW-0829">Tyrosine-protein kinase</keyword>
<evidence type="ECO:0000256" key="1">
    <source>
        <dbReference type="ARBA" id="ARBA00004202"/>
    </source>
</evidence>
<feature type="compositionally biased region" description="Low complexity" evidence="16">
    <location>
        <begin position="740"/>
        <end position="750"/>
    </location>
</feature>
<dbReference type="PANTHER" id="PTHR46221:SF9">
    <property type="entry name" value="NON-SPECIFIC PROTEIN-TYROSINE KINASE"/>
    <property type="match status" value="1"/>
</dbReference>
<dbReference type="CDD" id="cd05056">
    <property type="entry name" value="PTKc_FAK"/>
    <property type="match status" value="1"/>
</dbReference>
<dbReference type="Pfam" id="PF03623">
    <property type="entry name" value="Focal_AT"/>
    <property type="match status" value="1"/>
</dbReference>
<evidence type="ECO:0000313" key="18">
    <source>
        <dbReference type="EMBL" id="KAL3288801.1"/>
    </source>
</evidence>
<evidence type="ECO:0000256" key="8">
    <source>
        <dbReference type="ARBA" id="ARBA00022777"/>
    </source>
</evidence>
<dbReference type="GO" id="GO:0005737">
    <property type="term" value="C:cytoplasm"/>
    <property type="evidence" value="ECO:0007669"/>
    <property type="project" value="UniProtKB-SubCell"/>
</dbReference>
<feature type="domain" description="Protein kinase" evidence="17">
    <location>
        <begin position="30"/>
        <end position="289"/>
    </location>
</feature>
<evidence type="ECO:0000313" key="19">
    <source>
        <dbReference type="Proteomes" id="UP001516400"/>
    </source>
</evidence>
<dbReference type="EMBL" id="JABFTP020000185">
    <property type="protein sequence ID" value="KAL3288801.1"/>
    <property type="molecule type" value="Genomic_DNA"/>
</dbReference>
<dbReference type="PROSITE" id="PS00107">
    <property type="entry name" value="PROTEIN_KINASE_ATP"/>
    <property type="match status" value="1"/>
</dbReference>
<comment type="subcellular location">
    <subcellularLocation>
        <location evidence="1">Cell membrane</location>
        <topology evidence="1">Peripheral membrane protein</topology>
    </subcellularLocation>
    <subcellularLocation>
        <location evidence="2">Cytoplasm</location>
    </subcellularLocation>
</comment>
<dbReference type="PROSITE" id="PS00109">
    <property type="entry name" value="PROTEIN_KINASE_TYR"/>
    <property type="match status" value="1"/>
</dbReference>
<evidence type="ECO:0000259" key="17">
    <source>
        <dbReference type="PROSITE" id="PS50011"/>
    </source>
</evidence>
<name>A0ABD2PDT7_9CUCU</name>
<dbReference type="PRINTS" id="PR00109">
    <property type="entry name" value="TYRKINASE"/>
</dbReference>
<dbReference type="GO" id="GO:0004715">
    <property type="term" value="F:non-membrane spanning protein tyrosine kinase activity"/>
    <property type="evidence" value="ECO:0007669"/>
    <property type="project" value="UniProtKB-EC"/>
</dbReference>
<feature type="compositionally biased region" description="Low complexity" evidence="16">
    <location>
        <begin position="494"/>
        <end position="519"/>
    </location>
</feature>
<dbReference type="Pfam" id="PF07714">
    <property type="entry name" value="PK_Tyr_Ser-Thr"/>
    <property type="match status" value="1"/>
</dbReference>
<evidence type="ECO:0000256" key="12">
    <source>
        <dbReference type="ARBA" id="ARBA00023137"/>
    </source>
</evidence>
<dbReference type="GO" id="GO:0005524">
    <property type="term" value="F:ATP binding"/>
    <property type="evidence" value="ECO:0007669"/>
    <property type="project" value="UniProtKB-UniRule"/>
</dbReference>
<dbReference type="SUPFAM" id="SSF68993">
    <property type="entry name" value="FAT domain of focal adhesion kinase"/>
    <property type="match status" value="1"/>
</dbReference>
<dbReference type="PROSITE" id="PS50011">
    <property type="entry name" value="PROTEIN_KINASE_DOM"/>
    <property type="match status" value="1"/>
</dbReference>
<dbReference type="InterPro" id="IPR036137">
    <property type="entry name" value="Focal_adhe_kin_target_dom_sf"/>
</dbReference>
<accession>A0ABD2PDT7</accession>
<keyword evidence="10" id="KW-0727">SH2 domain</keyword>
<evidence type="ECO:0000256" key="9">
    <source>
        <dbReference type="ARBA" id="ARBA00022840"/>
    </source>
</evidence>
<keyword evidence="11" id="KW-0472">Membrane</keyword>
<keyword evidence="4" id="KW-1003">Cell membrane</keyword>
<keyword evidence="9 15" id="KW-0067">ATP-binding</keyword>
<reference evidence="18 19" key="1">
    <citation type="journal article" date="2021" name="BMC Biol.">
        <title>Horizontally acquired antibacterial genes associated with adaptive radiation of ladybird beetles.</title>
        <authorList>
            <person name="Li H.S."/>
            <person name="Tang X.F."/>
            <person name="Huang Y.H."/>
            <person name="Xu Z.Y."/>
            <person name="Chen M.L."/>
            <person name="Du X.Y."/>
            <person name="Qiu B.Y."/>
            <person name="Chen P.T."/>
            <person name="Zhang W."/>
            <person name="Slipinski A."/>
            <person name="Escalona H.E."/>
            <person name="Waterhouse R.M."/>
            <person name="Zwick A."/>
            <person name="Pang H."/>
        </authorList>
    </citation>
    <scope>NUCLEOTIDE SEQUENCE [LARGE SCALE GENOMIC DNA]</scope>
    <source>
        <strain evidence="18">SYSU2018</strain>
    </source>
</reference>
<dbReference type="PANTHER" id="PTHR46221">
    <property type="entry name" value="FERM AND PDZ DOMAIN-CONTAINING PROTEIN FAMILY MEMBER"/>
    <property type="match status" value="1"/>
</dbReference>
<keyword evidence="6" id="KW-0808">Transferase</keyword>
<dbReference type="SUPFAM" id="SSF56112">
    <property type="entry name" value="Protein kinase-like (PK-like)"/>
    <property type="match status" value="1"/>
</dbReference>
<dbReference type="AlphaFoldDB" id="A0ABD2PDT7"/>